<evidence type="ECO:0000313" key="5">
    <source>
        <dbReference type="EMBL" id="SHJ73212.1"/>
    </source>
</evidence>
<evidence type="ECO:0000256" key="3">
    <source>
        <dbReference type="ARBA" id="ARBA00023143"/>
    </source>
</evidence>
<reference evidence="5 6" key="1">
    <citation type="submission" date="2016-11" db="EMBL/GenBank/DDBJ databases">
        <authorList>
            <person name="Jaros S."/>
            <person name="Januszkiewicz K."/>
            <person name="Wedrychowicz H."/>
        </authorList>
    </citation>
    <scope>NUCLEOTIDE SEQUENCE [LARGE SCALE GENOMIC DNA]</scope>
    <source>
        <strain evidence="5 6">DSM 5091</strain>
    </source>
</reference>
<keyword evidence="3" id="KW-0975">Bacterial flagellum</keyword>
<evidence type="ECO:0000256" key="2">
    <source>
        <dbReference type="ARBA" id="ARBA00009677"/>
    </source>
</evidence>
<dbReference type="InterPro" id="IPR010930">
    <property type="entry name" value="Flg_bb/hook_C_dom"/>
</dbReference>
<dbReference type="EMBL" id="FQZT01000014">
    <property type="protein sequence ID" value="SHJ73212.1"/>
    <property type="molecule type" value="Genomic_DNA"/>
</dbReference>
<evidence type="ECO:0000313" key="6">
    <source>
        <dbReference type="Proteomes" id="UP000184171"/>
    </source>
</evidence>
<dbReference type="OrthoDB" id="9793434at2"/>
<dbReference type="GO" id="GO:0071978">
    <property type="term" value="P:bacterial-type flagellum-dependent swarming motility"/>
    <property type="evidence" value="ECO:0007669"/>
    <property type="project" value="TreeGrafter"/>
</dbReference>
<comment type="similarity">
    <text evidence="2">Belongs to the flagella basal body rod proteins family.</text>
</comment>
<dbReference type="AlphaFoldDB" id="A0A1M6LQ68"/>
<dbReference type="PROSITE" id="PS00588">
    <property type="entry name" value="FLAGELLA_BB_ROD"/>
    <property type="match status" value="1"/>
</dbReference>
<dbReference type="PANTHER" id="PTHR30435">
    <property type="entry name" value="FLAGELLAR PROTEIN"/>
    <property type="match status" value="1"/>
</dbReference>
<keyword evidence="6" id="KW-1185">Reference proteome</keyword>
<evidence type="ECO:0000259" key="4">
    <source>
        <dbReference type="Pfam" id="PF06429"/>
    </source>
</evidence>
<keyword evidence="5" id="KW-0966">Cell projection</keyword>
<dbReference type="Proteomes" id="UP000184171">
    <property type="component" value="Unassembled WGS sequence"/>
</dbReference>
<comment type="subcellular location">
    <subcellularLocation>
        <location evidence="1">Bacterial flagellum basal body</location>
    </subcellularLocation>
</comment>
<dbReference type="Pfam" id="PF06429">
    <property type="entry name" value="Flg_bbr_C"/>
    <property type="match status" value="1"/>
</dbReference>
<dbReference type="PANTHER" id="PTHR30435:SF19">
    <property type="entry name" value="FLAGELLAR BASAL-BODY ROD PROTEIN FLGG"/>
    <property type="match status" value="1"/>
</dbReference>
<evidence type="ECO:0000256" key="1">
    <source>
        <dbReference type="ARBA" id="ARBA00004117"/>
    </source>
</evidence>
<feature type="domain" description="Flagellar basal-body/hook protein C-terminal" evidence="4">
    <location>
        <begin position="72"/>
        <end position="112"/>
    </location>
</feature>
<dbReference type="InterPro" id="IPR019776">
    <property type="entry name" value="Flagellar_basal_body_rod_CS"/>
</dbReference>
<keyword evidence="5" id="KW-0969">Cilium</keyword>
<keyword evidence="5" id="KW-0282">Flagellum</keyword>
<proteinExistence type="inferred from homology"/>
<dbReference type="GO" id="GO:0009425">
    <property type="term" value="C:bacterial-type flagellum basal body"/>
    <property type="evidence" value="ECO:0007669"/>
    <property type="project" value="UniProtKB-SubCell"/>
</dbReference>
<gene>
    <name evidence="5" type="ORF">SAMN02745165_03039</name>
</gene>
<accession>A0A1M6LQ68</accession>
<sequence>MPLSVSNNISALNALSTKQAVSSNNIANAESSKFKKSTAVLEEGQNGAVSAKVQKVNTPGVMINQPDGTVEELSNVDLGQELTGMIPTQRGYEANLKALQAQGEMEDTTLDLIG</sequence>
<protein>
    <submittedName>
        <fullName evidence="5">Flagellar basal-body rod protein FlgC</fullName>
    </submittedName>
</protein>
<dbReference type="RefSeq" id="WP_072909589.1">
    <property type="nucleotide sequence ID" value="NZ_FQZT01000014.1"/>
</dbReference>
<name>A0A1M6LQ68_MALRU</name>
<dbReference type="STRING" id="1122189.SAMN02745165_03039"/>
<organism evidence="5 6">
    <name type="scientific">Malonomonas rubra DSM 5091</name>
    <dbReference type="NCBI Taxonomy" id="1122189"/>
    <lineage>
        <taxon>Bacteria</taxon>
        <taxon>Pseudomonadati</taxon>
        <taxon>Thermodesulfobacteriota</taxon>
        <taxon>Desulfuromonadia</taxon>
        <taxon>Desulfuromonadales</taxon>
        <taxon>Geopsychrobacteraceae</taxon>
        <taxon>Malonomonas</taxon>
    </lineage>
</organism>